<feature type="signal peptide" evidence="1">
    <location>
        <begin position="1"/>
        <end position="23"/>
    </location>
</feature>
<dbReference type="EMBL" id="HBEK01012514">
    <property type="protein sequence ID" value="CAD8396895.1"/>
    <property type="molecule type" value="Transcribed_RNA"/>
</dbReference>
<organism evidence="2">
    <name type="scientific">Rhodosorus marinus</name>
    <dbReference type="NCBI Taxonomy" id="101924"/>
    <lineage>
        <taxon>Eukaryota</taxon>
        <taxon>Rhodophyta</taxon>
        <taxon>Stylonematophyceae</taxon>
        <taxon>Stylonematales</taxon>
        <taxon>Stylonemataceae</taxon>
        <taxon>Rhodosorus</taxon>
    </lineage>
</organism>
<evidence type="ECO:0000256" key="1">
    <source>
        <dbReference type="SAM" id="SignalP"/>
    </source>
</evidence>
<gene>
    <name evidence="2" type="ORF">RMAR0315_LOCUS6883</name>
</gene>
<dbReference type="InterPro" id="IPR011049">
    <property type="entry name" value="Serralysin-like_metalloprot_C"/>
</dbReference>
<dbReference type="SUPFAM" id="SSF51120">
    <property type="entry name" value="beta-Roll"/>
    <property type="match status" value="1"/>
</dbReference>
<dbReference type="InterPro" id="IPR018511">
    <property type="entry name" value="Hemolysin-typ_Ca-bd_CS"/>
</dbReference>
<name>A0A7S0G5J7_9RHOD</name>
<protein>
    <submittedName>
        <fullName evidence="2">Uncharacterized protein</fullName>
    </submittedName>
</protein>
<evidence type="ECO:0000313" key="2">
    <source>
        <dbReference type="EMBL" id="CAD8396895.1"/>
    </source>
</evidence>
<reference evidence="2" key="1">
    <citation type="submission" date="2021-01" db="EMBL/GenBank/DDBJ databases">
        <authorList>
            <person name="Corre E."/>
            <person name="Pelletier E."/>
            <person name="Niang G."/>
            <person name="Scheremetjew M."/>
            <person name="Finn R."/>
            <person name="Kale V."/>
            <person name="Holt S."/>
            <person name="Cochrane G."/>
            <person name="Meng A."/>
            <person name="Brown T."/>
            <person name="Cohen L."/>
        </authorList>
    </citation>
    <scope>NUCLEOTIDE SEQUENCE</scope>
    <source>
        <strain evidence="2">UTEX LB 2760</strain>
    </source>
</reference>
<keyword evidence="1" id="KW-0732">Signal</keyword>
<dbReference type="PROSITE" id="PS00330">
    <property type="entry name" value="HEMOLYSIN_CALCIUM"/>
    <property type="match status" value="1"/>
</dbReference>
<proteinExistence type="predicted"/>
<sequence>MGWQKMSLAFVVAVVGSLCLVHGEEFVDTCASFPLPPPTDNISARKCLWGESYCKELTLEELNGKTPKLCVRNENPKDQEPTGCLRLSLRNVEPAMVKSTKIGIHSDCASIPKKNKDKYQKRRSLGKLGKTIAATRICFDEIPAAITCCETEQCLVFEAVLEIEGVDTKVAIQDDTCSSDEGCPYSIGCPNLITQAFFSGLWLGTESNDLLILTEDEYNVHQILLYEGYDVVIGSNDVEVIRNSSYGKAGNALFLKGGDDSVEMADGEDKIYLGKGDDSVLSVPDGIQDKIFGGEGMDTLRGGYDDDDILNSIALSGEI</sequence>
<dbReference type="AlphaFoldDB" id="A0A7S0G5J7"/>
<feature type="chain" id="PRO_5031426197" evidence="1">
    <location>
        <begin position="24"/>
        <end position="319"/>
    </location>
</feature>
<accession>A0A7S0G5J7</accession>